<keyword evidence="2" id="KW-1185">Reference proteome</keyword>
<organism evidence="1 2">
    <name type="scientific">Dictyocaulus viviparus</name>
    <name type="common">Bovine lungworm</name>
    <dbReference type="NCBI Taxonomy" id="29172"/>
    <lineage>
        <taxon>Eukaryota</taxon>
        <taxon>Metazoa</taxon>
        <taxon>Ecdysozoa</taxon>
        <taxon>Nematoda</taxon>
        <taxon>Chromadorea</taxon>
        <taxon>Rhabditida</taxon>
        <taxon>Rhabditina</taxon>
        <taxon>Rhabditomorpha</taxon>
        <taxon>Strongyloidea</taxon>
        <taxon>Metastrongylidae</taxon>
        <taxon>Dictyocaulus</taxon>
    </lineage>
</organism>
<accession>A0A0D8Y4H3</accession>
<evidence type="ECO:0000313" key="2">
    <source>
        <dbReference type="Proteomes" id="UP000053766"/>
    </source>
</evidence>
<dbReference type="AlphaFoldDB" id="A0A0D8Y4H3"/>
<dbReference type="OrthoDB" id="10051416at2759"/>
<reference evidence="1 2" key="1">
    <citation type="submission" date="2013-11" db="EMBL/GenBank/DDBJ databases">
        <title>Draft genome of the bovine lungworm Dictyocaulus viviparus.</title>
        <authorList>
            <person name="Mitreva M."/>
        </authorList>
    </citation>
    <scope>NUCLEOTIDE SEQUENCE [LARGE SCALE GENOMIC DNA]</scope>
    <source>
        <strain evidence="1 2">HannoverDv2000</strain>
    </source>
</reference>
<reference evidence="2" key="2">
    <citation type="journal article" date="2016" name="Sci. Rep.">
        <title>Dictyocaulus viviparus genome, variome and transcriptome elucidate lungworm biology and support future intervention.</title>
        <authorList>
            <person name="McNulty S.N."/>
            <person name="Strube C."/>
            <person name="Rosa B.A."/>
            <person name="Martin J.C."/>
            <person name="Tyagi R."/>
            <person name="Choi Y.J."/>
            <person name="Wang Q."/>
            <person name="Hallsworth Pepin K."/>
            <person name="Zhang X."/>
            <person name="Ozersky P."/>
            <person name="Wilson R.K."/>
            <person name="Sternberg P.W."/>
            <person name="Gasser R.B."/>
            <person name="Mitreva M."/>
        </authorList>
    </citation>
    <scope>NUCLEOTIDE SEQUENCE [LARGE SCALE GENOMIC DNA]</scope>
    <source>
        <strain evidence="2">HannoverDv2000</strain>
    </source>
</reference>
<name>A0A0D8Y4H3_DICVI</name>
<protein>
    <submittedName>
        <fullName evidence="1">Uncharacterized protein</fullName>
    </submittedName>
</protein>
<evidence type="ECO:0000313" key="1">
    <source>
        <dbReference type="EMBL" id="KJH51748.1"/>
    </source>
</evidence>
<dbReference type="EMBL" id="KN716177">
    <property type="protein sequence ID" value="KJH51748.1"/>
    <property type="molecule type" value="Genomic_DNA"/>
</dbReference>
<proteinExistence type="predicted"/>
<gene>
    <name evidence="1" type="ORF">DICVIV_02059</name>
</gene>
<dbReference type="Proteomes" id="UP000053766">
    <property type="component" value="Unassembled WGS sequence"/>
</dbReference>
<sequence>MTVDDILGQFFLSHPDQKLCVYAMNSDPTKQPGVFQDILHPSKKLFREELRQYYTPTRKLSAQSRSTNITDFETPQFDSPGGITRWVQSRIFKFFLAQEGIAGVHLTLLQPTTGTQKTREEIADVLLSCEMVNEQQTQEIPLKSVLVVNGSVASTIEAKEGTTFNLHSSVLSAQLLHFTPRNIHPPDSSDELSSLPFVKTVEHKAKIEIGAVNTLIVMPRPLEMTGKNEFPLYDVLSPCLTTWLHVSSKLSNTVNELCVGWDSVVDMKFAQVLKMALDCTDDRIFNVRGIRNVMLKVKELGLHQTGCPSCLLLHTLLSVTASDNESTFTYLSTLQETDRSAGRMEDWEVAGPSGFFSGR</sequence>